<feature type="transmembrane region" description="Helical" evidence="1">
    <location>
        <begin position="36"/>
        <end position="69"/>
    </location>
</feature>
<keyword evidence="1" id="KW-0472">Membrane</keyword>
<evidence type="ECO:0000256" key="1">
    <source>
        <dbReference type="SAM" id="Phobius"/>
    </source>
</evidence>
<evidence type="ECO:0000313" key="2">
    <source>
        <dbReference type="EMBL" id="SMF37106.1"/>
    </source>
</evidence>
<dbReference type="Proteomes" id="UP000192906">
    <property type="component" value="Unassembled WGS sequence"/>
</dbReference>
<dbReference type="EMBL" id="FWZU01000005">
    <property type="protein sequence ID" value="SMF37106.1"/>
    <property type="molecule type" value="Genomic_DNA"/>
</dbReference>
<keyword evidence="3" id="KW-1185">Reference proteome</keyword>
<dbReference type="AlphaFoldDB" id="A0A1X7ENQ2"/>
<keyword evidence="1" id="KW-1133">Transmembrane helix</keyword>
<accession>A0A1X7ENQ2</accession>
<name>A0A1X7ENQ2_9BACT</name>
<sequence length="82" mass="9412">MELPDPTPPFTKIEKILESERGWLAKPWRWKKRFQLLGMVVSLIFVLVACWAGSLVSLLLFVGLCVNVWCVHDNKLMGIDDL</sequence>
<protein>
    <submittedName>
        <fullName evidence="2">Uncharacterized protein</fullName>
    </submittedName>
</protein>
<gene>
    <name evidence="2" type="ORF">SAMN06295933_3220</name>
</gene>
<reference evidence="3" key="1">
    <citation type="submission" date="2017-04" db="EMBL/GenBank/DDBJ databases">
        <authorList>
            <person name="Varghese N."/>
            <person name="Submissions S."/>
        </authorList>
    </citation>
    <scope>NUCLEOTIDE SEQUENCE [LARGE SCALE GENOMIC DNA]</scope>
    <source>
        <strain evidence="3">K3S</strain>
    </source>
</reference>
<keyword evidence="1" id="KW-0812">Transmembrane</keyword>
<evidence type="ECO:0000313" key="3">
    <source>
        <dbReference type="Proteomes" id="UP000192906"/>
    </source>
</evidence>
<organism evidence="2 3">
    <name type="scientific">Desulfovibrio gilichinskyi</name>
    <dbReference type="NCBI Taxonomy" id="1519643"/>
    <lineage>
        <taxon>Bacteria</taxon>
        <taxon>Pseudomonadati</taxon>
        <taxon>Thermodesulfobacteriota</taxon>
        <taxon>Desulfovibrionia</taxon>
        <taxon>Desulfovibrionales</taxon>
        <taxon>Desulfovibrionaceae</taxon>
        <taxon>Desulfovibrio</taxon>
    </lineage>
</organism>
<proteinExistence type="predicted"/>